<dbReference type="Proteomes" id="UP000241364">
    <property type="component" value="Chromosome i"/>
</dbReference>
<evidence type="ECO:0000313" key="1">
    <source>
        <dbReference type="EMBL" id="SOK58949.1"/>
    </source>
</evidence>
<accession>A0A2C9CYC7</accession>
<evidence type="ECO:0008006" key="3">
    <source>
        <dbReference type="Google" id="ProtNLM"/>
    </source>
</evidence>
<reference evidence="2" key="1">
    <citation type="submission" date="2017-10" db="EMBL/GenBank/DDBJ databases">
        <authorList>
            <person name="Skurnik M."/>
        </authorList>
    </citation>
    <scope>NUCLEOTIDE SEQUENCE [LARGE SCALE GENOMIC DNA]</scope>
    <source>
        <strain evidence="2">fHe-Yen9-03</strain>
    </source>
</reference>
<gene>
    <name evidence="1" type="primary">g141</name>
</gene>
<proteinExistence type="predicted"/>
<dbReference type="EMBL" id="LT960552">
    <property type="protein sequence ID" value="SOK58949.1"/>
    <property type="molecule type" value="Genomic_DNA"/>
</dbReference>
<sequence length="900" mass="98944">MSHKIIGNLEVTSGLTVNNKNALQSVNSTIKSDINGNLIIDGNVKDEVLDMFSQFPVSNVGDLGFLPLGVSGSYEGATNNFEQYSYPMQLEDDGTLVFLRPGTNGSSQGYYYAYINNALSTLNMNPIVTNKIYRPSFIPAGTFVKSFVTTDNNIFMGYLNDGRTFFSFPNGTMDDAKHTGFVRAAMALPHYVCVGKTYVYFITSTNTDEGDLNDTTPFGFSFARVLLSDLKAGNINSYEIMTNWTSTGVYGTTSTNTNIVMAKKLADPNVANEPFCQYNGSFQRILIFHQFVRGSIWAAEDPSTGLIRVFVQNFIFAELPFVSNTVRWAFNFVINTTAKTAVADNDSRGHIVATNTNPTTITLSNPNLSFIMQNITGTNETYRGAFSVLTLPDGVVFATDSTHPINPFYTIGRGQINNFTTLYNSYMRSTRTISNRVSVESKPYYGSAVGQTFMGIQPFPNNSIVLNAYGNNNGITTRGQIFSRYGASGYTYQSVNYGSLNGFAPAQQRQFVGSNLRQLISVIDAAKNVTVYGTSFFEDGRLNNFYTCSDTNLTGTGEQSISSTTLLKLKTDSLILQFGANWADSISSSKIILYSIPSSVMDSYAAILLRYTNNKIGILIVEVSTTITGTIITSCNINRIVNSFVDDILSNIDVTDASGIGMYQQGITIYEGSDLYFMSIGMPFYIGTVGQTRGYNVRCAIDKNTKKIIQSKSVYDFTLSYIFSGQQARLIFGAIPSLGFGAFDDSVNDIQTKLTFVPVGNTMAQYDAWNTNVSRQVIISQDVYTGFIVYFTQPTPVFISGKYQLLPIQSILLNDIKANPANTTFYLYVNMLNGNAQYQISTTELAESYECIYLGTIVTDGTKIATINVSKVARIDTYRPSQTQIGSAFPVSDNSATTNW</sequence>
<protein>
    <recommendedName>
        <fullName evidence="3">Phage minor tail protein</fullName>
    </recommendedName>
</protein>
<evidence type="ECO:0000313" key="2">
    <source>
        <dbReference type="Proteomes" id="UP000241364"/>
    </source>
</evidence>
<organism evidence="1 2">
    <name type="scientific">Yersinia phage fHe-Yen9-03</name>
    <dbReference type="NCBI Taxonomy" id="2052743"/>
    <lineage>
        <taxon>Viruses</taxon>
        <taxon>Duplodnaviria</taxon>
        <taxon>Heunggongvirae</taxon>
        <taxon>Uroviricota</taxon>
        <taxon>Caudoviricetes</taxon>
        <taxon>Eneladusvirus</taxon>
        <taxon>Eneladusvirus Yen904</taxon>
    </lineage>
</organism>
<name>A0A2C9CYC7_9CAUD</name>